<dbReference type="GO" id="GO:0003676">
    <property type="term" value="F:nucleic acid binding"/>
    <property type="evidence" value="ECO:0007669"/>
    <property type="project" value="InterPro"/>
</dbReference>
<dbReference type="SUPFAM" id="SSF53098">
    <property type="entry name" value="Ribonuclease H-like"/>
    <property type="match status" value="1"/>
</dbReference>
<dbReference type="CDD" id="cd09279">
    <property type="entry name" value="RNase_HI_like"/>
    <property type="match status" value="1"/>
</dbReference>
<dbReference type="RefSeq" id="WP_041093529.1">
    <property type="nucleotide sequence ID" value="NZ_AP014680.1"/>
</dbReference>
<dbReference type="HOGENOM" id="CLU_095977_2_1_9"/>
<evidence type="ECO:0000313" key="3">
    <source>
        <dbReference type="Proteomes" id="UP000031620"/>
    </source>
</evidence>
<sequence>MLRLFTDAATLGNPGPTGLGVLIIHDQQQIQLKQSLATATNHEGEFSAAIMGFNYLINHFDASETVLFYTDSRLVSDSIGKNHSKNFNEQFQQLSNYLNYFSLVVTRWLPEKQNQGAHQLANQALRSIEDR</sequence>
<dbReference type="PROSITE" id="PS50879">
    <property type="entry name" value="RNASE_H_1"/>
    <property type="match status" value="1"/>
</dbReference>
<proteinExistence type="predicted"/>
<protein>
    <submittedName>
        <fullName evidence="2">Ribonuclease HI</fullName>
    </submittedName>
</protein>
<name>A0A0A1GTR8_9LACO</name>
<evidence type="ECO:0000259" key="1">
    <source>
        <dbReference type="PROSITE" id="PS50879"/>
    </source>
</evidence>
<dbReference type="GO" id="GO:0004523">
    <property type="term" value="F:RNA-DNA hybrid ribonuclease activity"/>
    <property type="evidence" value="ECO:0007669"/>
    <property type="project" value="InterPro"/>
</dbReference>
<dbReference type="Pfam" id="PF00075">
    <property type="entry name" value="RNase_H"/>
    <property type="match status" value="1"/>
</dbReference>
<dbReference type="InterPro" id="IPR002156">
    <property type="entry name" value="RNaseH_domain"/>
</dbReference>
<gene>
    <name evidence="2" type="ORF">LOOC260_110930</name>
</gene>
<evidence type="ECO:0000313" key="2">
    <source>
        <dbReference type="EMBL" id="BAP85632.1"/>
    </source>
</evidence>
<dbReference type="EMBL" id="AP014680">
    <property type="protein sequence ID" value="BAP85632.1"/>
    <property type="molecule type" value="Genomic_DNA"/>
</dbReference>
<dbReference type="InterPro" id="IPR012337">
    <property type="entry name" value="RNaseH-like_sf"/>
</dbReference>
<organism evidence="2 3">
    <name type="scientific">Paucilactobacillus hokkaidonensis JCM 18461</name>
    <dbReference type="NCBI Taxonomy" id="1291742"/>
    <lineage>
        <taxon>Bacteria</taxon>
        <taxon>Bacillati</taxon>
        <taxon>Bacillota</taxon>
        <taxon>Bacilli</taxon>
        <taxon>Lactobacillales</taxon>
        <taxon>Lactobacillaceae</taxon>
        <taxon>Paucilactobacillus</taxon>
    </lineage>
</organism>
<dbReference type="Proteomes" id="UP000031620">
    <property type="component" value="Chromosome"/>
</dbReference>
<feature type="domain" description="RNase H type-1" evidence="1">
    <location>
        <begin position="1"/>
        <end position="126"/>
    </location>
</feature>
<dbReference type="KEGG" id="lho:LOOC260_110930"/>
<dbReference type="AlphaFoldDB" id="A0A0A1GTR8"/>
<reference evidence="2 3" key="1">
    <citation type="submission" date="2014-11" db="EMBL/GenBank/DDBJ databases">
        <title>Complete genome sequence and analysis of Lactobacillus hokkaidonensis LOOC260T.</title>
        <authorList>
            <person name="Tanizawa Y."/>
            <person name="Tohno M."/>
            <person name="Kaminuma E."/>
            <person name="Nakamura Y."/>
            <person name="Arita M."/>
        </authorList>
    </citation>
    <scope>NUCLEOTIDE SEQUENCE [LARGE SCALE GENOMIC DNA]</scope>
    <source>
        <strain evidence="2 3">LOOC260</strain>
    </source>
</reference>
<dbReference type="InterPro" id="IPR036397">
    <property type="entry name" value="RNaseH_sf"/>
</dbReference>
<accession>A0A0A1GTR8</accession>
<dbReference type="Gene3D" id="3.30.420.10">
    <property type="entry name" value="Ribonuclease H-like superfamily/Ribonuclease H"/>
    <property type="match status" value="1"/>
</dbReference>
<dbReference type="STRING" id="1291742.LOOC260_110930"/>